<evidence type="ECO:0000256" key="1">
    <source>
        <dbReference type="ARBA" id="ARBA00008428"/>
    </source>
</evidence>
<dbReference type="AlphaFoldDB" id="A0A1G2BHJ4"/>
<keyword evidence="3 12" id="KW-0235">DNA replication</keyword>
<dbReference type="PANTHER" id="PTHR30153">
    <property type="entry name" value="REPLICATIVE DNA HELICASE DNAB"/>
    <property type="match status" value="1"/>
</dbReference>
<evidence type="ECO:0000256" key="10">
    <source>
        <dbReference type="ARBA" id="ARBA00048954"/>
    </source>
</evidence>
<dbReference type="InterPro" id="IPR016136">
    <property type="entry name" value="DNA_helicase_N/primase_C"/>
</dbReference>
<reference evidence="14 15" key="1">
    <citation type="journal article" date="2016" name="Nat. Commun.">
        <title>Thousands of microbial genomes shed light on interconnected biogeochemical processes in an aquifer system.</title>
        <authorList>
            <person name="Anantharaman K."/>
            <person name="Brown C.T."/>
            <person name="Hug L.A."/>
            <person name="Sharon I."/>
            <person name="Castelle C.J."/>
            <person name="Probst A.J."/>
            <person name="Thomas B.C."/>
            <person name="Singh A."/>
            <person name="Wilkins M.J."/>
            <person name="Karaoz U."/>
            <person name="Brodie E.L."/>
            <person name="Williams K.H."/>
            <person name="Hubbard S.S."/>
            <person name="Banfield J.F."/>
        </authorList>
    </citation>
    <scope>NUCLEOTIDE SEQUENCE [LARGE SCALE GENOMIC DNA]</scope>
</reference>
<evidence type="ECO:0000256" key="2">
    <source>
        <dbReference type="ARBA" id="ARBA00022515"/>
    </source>
</evidence>
<name>A0A1G2BHJ4_9BACT</name>
<dbReference type="InterPro" id="IPR007692">
    <property type="entry name" value="DNA_helicase_DnaB"/>
</dbReference>
<dbReference type="SUPFAM" id="SSF48024">
    <property type="entry name" value="N-terminal domain of DnaB helicase"/>
    <property type="match status" value="1"/>
</dbReference>
<dbReference type="PROSITE" id="PS51199">
    <property type="entry name" value="SF4_HELICASE"/>
    <property type="match status" value="1"/>
</dbReference>
<dbReference type="Gene3D" id="1.10.860.10">
    <property type="entry name" value="DNAb Helicase, Chain A"/>
    <property type="match status" value="1"/>
</dbReference>
<dbReference type="FunFam" id="1.10.860.10:FF:000001">
    <property type="entry name" value="Replicative DNA helicase"/>
    <property type="match status" value="1"/>
</dbReference>
<evidence type="ECO:0000256" key="9">
    <source>
        <dbReference type="ARBA" id="ARBA00023235"/>
    </source>
</evidence>
<dbReference type="GO" id="GO:0005524">
    <property type="term" value="F:ATP binding"/>
    <property type="evidence" value="ECO:0007669"/>
    <property type="project" value="UniProtKB-UniRule"/>
</dbReference>
<evidence type="ECO:0000256" key="11">
    <source>
        <dbReference type="NCBIfam" id="TIGR00665"/>
    </source>
</evidence>
<dbReference type="CDD" id="cd00984">
    <property type="entry name" value="DnaB_C"/>
    <property type="match status" value="1"/>
</dbReference>
<keyword evidence="5 12" id="KW-0378">Hydrolase</keyword>
<dbReference type="SUPFAM" id="SSF52540">
    <property type="entry name" value="P-loop containing nucleoside triphosphate hydrolases"/>
    <property type="match status" value="1"/>
</dbReference>
<evidence type="ECO:0000313" key="15">
    <source>
        <dbReference type="Proteomes" id="UP000176420"/>
    </source>
</evidence>
<dbReference type="GO" id="GO:0043139">
    <property type="term" value="F:5'-3' DNA helicase activity"/>
    <property type="evidence" value="ECO:0007669"/>
    <property type="project" value="UniProtKB-EC"/>
</dbReference>
<evidence type="ECO:0000259" key="13">
    <source>
        <dbReference type="PROSITE" id="PS51199"/>
    </source>
</evidence>
<dbReference type="GO" id="GO:0003677">
    <property type="term" value="F:DNA binding"/>
    <property type="evidence" value="ECO:0007669"/>
    <property type="project" value="UniProtKB-UniRule"/>
</dbReference>
<keyword evidence="7 12" id="KW-0067">ATP-binding</keyword>
<gene>
    <name evidence="14" type="ORF">A2319_04940</name>
</gene>
<keyword evidence="8 12" id="KW-0238">DNA-binding</keyword>
<keyword evidence="4 12" id="KW-0547">Nucleotide-binding</keyword>
<evidence type="ECO:0000256" key="6">
    <source>
        <dbReference type="ARBA" id="ARBA00022806"/>
    </source>
</evidence>
<evidence type="ECO:0000256" key="3">
    <source>
        <dbReference type="ARBA" id="ARBA00022705"/>
    </source>
</evidence>
<evidence type="ECO:0000256" key="7">
    <source>
        <dbReference type="ARBA" id="ARBA00022840"/>
    </source>
</evidence>
<proteinExistence type="inferred from homology"/>
<dbReference type="Proteomes" id="UP000176420">
    <property type="component" value="Unassembled WGS sequence"/>
</dbReference>
<protein>
    <recommendedName>
        <fullName evidence="11 12">Replicative DNA helicase</fullName>
        <ecNumber evidence="11 12">5.6.2.3</ecNumber>
    </recommendedName>
</protein>
<dbReference type="Pfam" id="PF00772">
    <property type="entry name" value="DnaB"/>
    <property type="match status" value="1"/>
</dbReference>
<evidence type="ECO:0000256" key="5">
    <source>
        <dbReference type="ARBA" id="ARBA00022801"/>
    </source>
</evidence>
<comment type="caution">
    <text evidence="14">The sequence shown here is derived from an EMBL/GenBank/DDBJ whole genome shotgun (WGS) entry which is preliminary data.</text>
</comment>
<keyword evidence="2 12" id="KW-0639">Primosome</keyword>
<dbReference type="InterPro" id="IPR007693">
    <property type="entry name" value="DNA_helicase_DnaB-like_N"/>
</dbReference>
<dbReference type="EC" id="5.6.2.3" evidence="11 12"/>
<dbReference type="InterPro" id="IPR027417">
    <property type="entry name" value="P-loop_NTPase"/>
</dbReference>
<dbReference type="FunFam" id="3.40.50.300:FF:000351">
    <property type="entry name" value="Replicative DNA helicase"/>
    <property type="match status" value="1"/>
</dbReference>
<dbReference type="GO" id="GO:0006269">
    <property type="term" value="P:DNA replication, synthesis of primer"/>
    <property type="evidence" value="ECO:0007669"/>
    <property type="project" value="UniProtKB-UniRule"/>
</dbReference>
<dbReference type="EMBL" id="MHKI01000006">
    <property type="protein sequence ID" value="OGY87760.1"/>
    <property type="molecule type" value="Genomic_DNA"/>
</dbReference>
<dbReference type="GO" id="GO:1990077">
    <property type="term" value="C:primosome complex"/>
    <property type="evidence" value="ECO:0007669"/>
    <property type="project" value="UniProtKB-UniRule"/>
</dbReference>
<dbReference type="PANTHER" id="PTHR30153:SF2">
    <property type="entry name" value="REPLICATIVE DNA HELICASE"/>
    <property type="match status" value="1"/>
</dbReference>
<dbReference type="Gene3D" id="3.40.50.300">
    <property type="entry name" value="P-loop containing nucleotide triphosphate hydrolases"/>
    <property type="match status" value="1"/>
</dbReference>
<evidence type="ECO:0000313" key="14">
    <source>
        <dbReference type="EMBL" id="OGY87760.1"/>
    </source>
</evidence>
<evidence type="ECO:0000256" key="4">
    <source>
        <dbReference type="ARBA" id="ARBA00022741"/>
    </source>
</evidence>
<comment type="catalytic activity">
    <reaction evidence="10 12">
        <text>ATP + H2O = ADP + phosphate + H(+)</text>
        <dbReference type="Rhea" id="RHEA:13065"/>
        <dbReference type="ChEBI" id="CHEBI:15377"/>
        <dbReference type="ChEBI" id="CHEBI:15378"/>
        <dbReference type="ChEBI" id="CHEBI:30616"/>
        <dbReference type="ChEBI" id="CHEBI:43474"/>
        <dbReference type="ChEBI" id="CHEBI:456216"/>
        <dbReference type="EC" id="5.6.2.3"/>
    </reaction>
</comment>
<keyword evidence="9" id="KW-0413">Isomerase</keyword>
<dbReference type="Pfam" id="PF03796">
    <property type="entry name" value="DnaB_C"/>
    <property type="match status" value="1"/>
</dbReference>
<accession>A0A1G2BHJ4</accession>
<keyword evidence="6 12" id="KW-0347">Helicase</keyword>
<evidence type="ECO:0000256" key="12">
    <source>
        <dbReference type="RuleBase" id="RU362085"/>
    </source>
</evidence>
<dbReference type="NCBIfam" id="TIGR00665">
    <property type="entry name" value="DnaB"/>
    <property type="match status" value="1"/>
</dbReference>
<dbReference type="GO" id="GO:0005829">
    <property type="term" value="C:cytosol"/>
    <property type="evidence" value="ECO:0007669"/>
    <property type="project" value="TreeGrafter"/>
</dbReference>
<comment type="function">
    <text evidence="12">The main replicative DNA helicase, it participates in initiation and elongation during chromosome replication. Travels ahead of the DNA replisome, separating dsDNA into templates for DNA synthesis. A processive ATP-dependent 5'-3' DNA helicase it has DNA-dependent ATPase activity.</text>
</comment>
<comment type="similarity">
    <text evidence="1 12">Belongs to the helicase family. DnaB subfamily.</text>
</comment>
<dbReference type="GO" id="GO:0016887">
    <property type="term" value="F:ATP hydrolysis activity"/>
    <property type="evidence" value="ECO:0007669"/>
    <property type="project" value="RHEA"/>
</dbReference>
<dbReference type="InterPro" id="IPR007694">
    <property type="entry name" value="DNA_helicase_DnaB-like_C"/>
</dbReference>
<sequence>MTENNQFKTANSLGEIPPQNQEAEVAVLGALLIEKDAIIQIADQLLPENFYVEKHRLIYESMLDLFNKREPIDVLSLASRLDEKDILKTIGGRAYLASLTASVPTASNVEHYAKIVKQKSSLRQLISAGHDIIKLGQQENEDTEKVLDLAEQALFSVSQQSLKQNYLPIRSILTEAFDRLDEIHKNEGKLRGLSTGFSALDNLLGGLQKSDLVILAARPSMGKTGLVLDIARHVAVKEKVSVGLVSLEMSKDQLADRLLCAEADIDLWKMRTGKLQNNEDFTSIGRAMGELSEAPLFIDDSATANIMEIRTKARRLQMEHKIGLLIVDYLQLMEGRVSSENRVQEIAEISRGLKSIARELNIPVLALSQLSRAVEQQTTPIPKLSHLRESGSIEQDADVVMFIYREEYYKRDTDRKNIADIFIAKHRNGPIGQIELFFDIEKASFKNLETRYNNKELPPENAF</sequence>
<dbReference type="InterPro" id="IPR036185">
    <property type="entry name" value="DNA_heli_DnaB-like_N_sf"/>
</dbReference>
<dbReference type="NCBIfam" id="NF004384">
    <property type="entry name" value="PRK05748.1"/>
    <property type="match status" value="1"/>
</dbReference>
<feature type="domain" description="SF4 helicase" evidence="13">
    <location>
        <begin position="186"/>
        <end position="452"/>
    </location>
</feature>
<evidence type="ECO:0000256" key="8">
    <source>
        <dbReference type="ARBA" id="ARBA00023125"/>
    </source>
</evidence>
<organism evidence="14 15">
    <name type="scientific">Candidatus Kerfeldbacteria bacterium RIFOXYB2_FULL_38_14</name>
    <dbReference type="NCBI Taxonomy" id="1798547"/>
    <lineage>
        <taxon>Bacteria</taxon>
        <taxon>Candidatus Kerfeldiibacteriota</taxon>
    </lineage>
</organism>